<keyword evidence="3" id="KW-1185">Reference proteome</keyword>
<evidence type="ECO:0000313" key="2">
    <source>
        <dbReference type="EnsemblPlants" id="ONIVA12G08030.1"/>
    </source>
</evidence>
<reference evidence="2" key="2">
    <citation type="submission" date="2018-04" db="EMBL/GenBank/DDBJ databases">
        <title>OnivRS2 (Oryza nivara Reference Sequence Version 2).</title>
        <authorList>
            <person name="Zhang J."/>
            <person name="Kudrna D."/>
            <person name="Lee S."/>
            <person name="Talag J."/>
            <person name="Rajasekar S."/>
            <person name="Welchert J."/>
            <person name="Hsing Y.-I."/>
            <person name="Wing R.A."/>
        </authorList>
    </citation>
    <scope>NUCLEOTIDE SEQUENCE [LARGE SCALE GENOMIC DNA]</scope>
    <source>
        <strain evidence="2">SL10</strain>
    </source>
</reference>
<evidence type="ECO:0008006" key="4">
    <source>
        <dbReference type="Google" id="ProtNLM"/>
    </source>
</evidence>
<feature type="chain" id="PRO_5002363843" description="Secreted protein" evidence="1">
    <location>
        <begin position="22"/>
        <end position="115"/>
    </location>
</feature>
<keyword evidence="1" id="KW-0732">Signal</keyword>
<dbReference type="OMA" id="PCNNRER"/>
<sequence>MSVFLFLFLFFLLLLLPPVIFLLSFFPCNNREREGALGLQWPGISDVGGNLCSRTTRIWGGWFPAEGDEELAGTAKELLFGCKGGGCGGCYGVGEKGKTGKMGSPEGGGVSGARI</sequence>
<proteinExistence type="predicted"/>
<reference evidence="2" key="1">
    <citation type="submission" date="2015-04" db="UniProtKB">
        <authorList>
            <consortium name="EnsemblPlants"/>
        </authorList>
    </citation>
    <scope>IDENTIFICATION</scope>
    <source>
        <strain evidence="2">SL10</strain>
    </source>
</reference>
<dbReference type="HOGENOM" id="CLU_169926_0_0_1"/>
<dbReference type="AlphaFoldDB" id="A0A0E0J8V4"/>
<dbReference type="EnsemblPlants" id="ONIVA12G08030.1">
    <property type="protein sequence ID" value="ONIVA12G08030.1"/>
    <property type="gene ID" value="ONIVA12G08030"/>
</dbReference>
<accession>A0A0E0J8V4</accession>
<evidence type="ECO:0000256" key="1">
    <source>
        <dbReference type="SAM" id="SignalP"/>
    </source>
</evidence>
<organism evidence="2">
    <name type="scientific">Oryza nivara</name>
    <name type="common">Indian wild rice</name>
    <name type="synonym">Oryza sativa f. spontanea</name>
    <dbReference type="NCBI Taxonomy" id="4536"/>
    <lineage>
        <taxon>Eukaryota</taxon>
        <taxon>Viridiplantae</taxon>
        <taxon>Streptophyta</taxon>
        <taxon>Embryophyta</taxon>
        <taxon>Tracheophyta</taxon>
        <taxon>Spermatophyta</taxon>
        <taxon>Magnoliopsida</taxon>
        <taxon>Liliopsida</taxon>
        <taxon>Poales</taxon>
        <taxon>Poaceae</taxon>
        <taxon>BOP clade</taxon>
        <taxon>Oryzoideae</taxon>
        <taxon>Oryzeae</taxon>
        <taxon>Oryzinae</taxon>
        <taxon>Oryza</taxon>
    </lineage>
</organism>
<dbReference type="Proteomes" id="UP000006591">
    <property type="component" value="Chromosome 12"/>
</dbReference>
<dbReference type="Gramene" id="ONIVA12G08030.1">
    <property type="protein sequence ID" value="ONIVA12G08030.1"/>
    <property type="gene ID" value="ONIVA12G08030"/>
</dbReference>
<evidence type="ECO:0000313" key="3">
    <source>
        <dbReference type="Proteomes" id="UP000006591"/>
    </source>
</evidence>
<name>A0A0E0J8V4_ORYNI</name>
<protein>
    <recommendedName>
        <fullName evidence="4">Secreted protein</fullName>
    </recommendedName>
</protein>
<feature type="signal peptide" evidence="1">
    <location>
        <begin position="1"/>
        <end position="21"/>
    </location>
</feature>